<reference evidence="2" key="1">
    <citation type="journal article" date="2021" name="PeerJ">
        <title>Extensive microbial diversity within the chicken gut microbiome revealed by metagenomics and culture.</title>
        <authorList>
            <person name="Gilroy R."/>
            <person name="Ravi A."/>
            <person name="Getino M."/>
            <person name="Pursley I."/>
            <person name="Horton D.L."/>
            <person name="Alikhan N.F."/>
            <person name="Baker D."/>
            <person name="Gharbi K."/>
            <person name="Hall N."/>
            <person name="Watson M."/>
            <person name="Adriaenssens E.M."/>
            <person name="Foster-Nyarko E."/>
            <person name="Jarju S."/>
            <person name="Secka A."/>
            <person name="Antonio M."/>
            <person name="Oren A."/>
            <person name="Chaudhuri R.R."/>
            <person name="La Ragione R."/>
            <person name="Hildebrand F."/>
            <person name="Pallen M.J."/>
        </authorList>
    </citation>
    <scope>NUCLEOTIDE SEQUENCE</scope>
    <source>
        <strain evidence="2">B5-657</strain>
    </source>
</reference>
<feature type="transmembrane region" description="Helical" evidence="1">
    <location>
        <begin position="20"/>
        <end position="42"/>
    </location>
</feature>
<keyword evidence="1" id="KW-1133">Transmembrane helix</keyword>
<dbReference type="EMBL" id="JAHLFQ010000058">
    <property type="protein sequence ID" value="MBU3803714.1"/>
    <property type="molecule type" value="Genomic_DNA"/>
</dbReference>
<accession>A0A9E2KBE9</accession>
<name>A0A9E2KBE9_9FIRM</name>
<keyword evidence="1" id="KW-0812">Transmembrane</keyword>
<organism evidence="2 3">
    <name type="scientific">Candidatus Cellulosilyticum pullistercoris</name>
    <dbReference type="NCBI Taxonomy" id="2838521"/>
    <lineage>
        <taxon>Bacteria</taxon>
        <taxon>Bacillati</taxon>
        <taxon>Bacillota</taxon>
        <taxon>Clostridia</taxon>
        <taxon>Lachnospirales</taxon>
        <taxon>Cellulosilyticaceae</taxon>
        <taxon>Cellulosilyticum</taxon>
    </lineage>
</organism>
<feature type="transmembrane region" description="Helical" evidence="1">
    <location>
        <begin position="57"/>
        <end position="82"/>
    </location>
</feature>
<keyword evidence="1" id="KW-0472">Membrane</keyword>
<protein>
    <submittedName>
        <fullName evidence="2">Uncharacterized protein</fullName>
    </submittedName>
</protein>
<evidence type="ECO:0000256" key="1">
    <source>
        <dbReference type="SAM" id="Phobius"/>
    </source>
</evidence>
<evidence type="ECO:0000313" key="2">
    <source>
        <dbReference type="EMBL" id="MBU3803714.1"/>
    </source>
</evidence>
<evidence type="ECO:0000313" key="3">
    <source>
        <dbReference type="Proteomes" id="UP000824229"/>
    </source>
</evidence>
<dbReference type="AlphaFoldDB" id="A0A9E2KBE9"/>
<sequence>MNEIKKTFFYLNQTTKRAFLYVMIIAVIADAIELFIALQLYYSRKHEVMKWCLHDNHMVIVLVALLTIGFLFGSGVFSGYISMIAKRKTYFIGVLSYSILLILGCLGANRLITFMVSYYIKLSVHSGVQYFVHIDALIEWMLYAGAMSLGLVVGALYYRFNKIVFIICLGIAIWSTIQSHFLVQFKDYFKEKQNFLLMGGLFIVLFFVLSILLLRTAPTQSYAHDLWIKRRVHNEK</sequence>
<proteinExistence type="predicted"/>
<feature type="transmembrane region" description="Helical" evidence="1">
    <location>
        <begin position="140"/>
        <end position="158"/>
    </location>
</feature>
<dbReference type="Proteomes" id="UP000824229">
    <property type="component" value="Unassembled WGS sequence"/>
</dbReference>
<gene>
    <name evidence="2" type="ORF">H9872_02995</name>
</gene>
<comment type="caution">
    <text evidence="2">The sequence shown here is derived from an EMBL/GenBank/DDBJ whole genome shotgun (WGS) entry which is preliminary data.</text>
</comment>
<feature type="transmembrane region" description="Helical" evidence="1">
    <location>
        <begin position="163"/>
        <end position="183"/>
    </location>
</feature>
<feature type="transmembrane region" description="Helical" evidence="1">
    <location>
        <begin position="195"/>
        <end position="214"/>
    </location>
</feature>
<reference evidence="2" key="2">
    <citation type="submission" date="2021-04" db="EMBL/GenBank/DDBJ databases">
        <authorList>
            <person name="Gilroy R."/>
        </authorList>
    </citation>
    <scope>NUCLEOTIDE SEQUENCE</scope>
    <source>
        <strain evidence="2">B5-657</strain>
    </source>
</reference>
<feature type="transmembrane region" description="Helical" evidence="1">
    <location>
        <begin position="94"/>
        <end position="120"/>
    </location>
</feature>